<feature type="compositionally biased region" description="Low complexity" evidence="1">
    <location>
        <begin position="36"/>
        <end position="67"/>
    </location>
</feature>
<reference evidence="3" key="1">
    <citation type="journal article" date="2013" name="Genome Announc.">
        <title>Draft genome sequence of the basidiomycetous yeast-like fungus Pseudozyma hubeiensis SY62, which produces an abundant amount of the biosurfactant mannosylerythritol lipids.</title>
        <authorList>
            <person name="Konishi M."/>
            <person name="Hatada Y."/>
            <person name="Horiuchi J."/>
        </authorList>
    </citation>
    <scope>NUCLEOTIDE SEQUENCE [LARGE SCALE GENOMIC DNA]</scope>
    <source>
        <strain evidence="3">SY62</strain>
    </source>
</reference>
<proteinExistence type="predicted"/>
<sequence>MSLRSTRLAARGRQTWANKPLGRRTLGERSSDECIASQTSSSSDAQARLSTSQAAVNQQPPVPAARATRPRRPPLETTAASLPCIDSTWPNEDPSASSYRILHSAASRTSNKTFLNIIFFTPFLYLAQPFHLDLSSHPIVSRTSSVNLAIFQRLDHNTSVPLNPSLPYSTLPSLPF</sequence>
<dbReference type="HOGENOM" id="CLU_1525838_0_0_1"/>
<dbReference type="EMBL" id="DF238799">
    <property type="protein sequence ID" value="GAC95941.1"/>
    <property type="molecule type" value="Genomic_DNA"/>
</dbReference>
<organism evidence="2 3">
    <name type="scientific">Pseudozyma hubeiensis (strain SY62)</name>
    <name type="common">Yeast</name>
    <dbReference type="NCBI Taxonomy" id="1305764"/>
    <lineage>
        <taxon>Eukaryota</taxon>
        <taxon>Fungi</taxon>
        <taxon>Dikarya</taxon>
        <taxon>Basidiomycota</taxon>
        <taxon>Ustilaginomycotina</taxon>
        <taxon>Ustilaginomycetes</taxon>
        <taxon>Ustilaginales</taxon>
        <taxon>Ustilaginaceae</taxon>
        <taxon>Pseudozyma</taxon>
    </lineage>
</organism>
<dbReference type="Proteomes" id="UP000014071">
    <property type="component" value="Unassembled WGS sequence"/>
</dbReference>
<dbReference type="RefSeq" id="XP_012189528.1">
    <property type="nucleotide sequence ID" value="XM_012334138.1"/>
</dbReference>
<keyword evidence="3" id="KW-1185">Reference proteome</keyword>
<evidence type="ECO:0000313" key="3">
    <source>
        <dbReference type="Proteomes" id="UP000014071"/>
    </source>
</evidence>
<evidence type="ECO:0000256" key="1">
    <source>
        <dbReference type="SAM" id="MobiDB-lite"/>
    </source>
</evidence>
<accession>R9P3L1</accession>
<gene>
    <name evidence="2" type="ORF">PHSY_003519</name>
</gene>
<dbReference type="AlphaFoldDB" id="R9P3L1"/>
<dbReference type="GeneID" id="24108807"/>
<protein>
    <submittedName>
        <fullName evidence="2">Uncharacterized protein</fullName>
    </submittedName>
</protein>
<name>R9P3L1_PSEHS</name>
<feature type="region of interest" description="Disordered" evidence="1">
    <location>
        <begin position="1"/>
        <end position="87"/>
    </location>
</feature>
<evidence type="ECO:0000313" key="2">
    <source>
        <dbReference type="EMBL" id="GAC95941.1"/>
    </source>
</evidence>